<dbReference type="AlphaFoldDB" id="A0A5J4S247"/>
<evidence type="ECO:0000259" key="3">
    <source>
        <dbReference type="Pfam" id="PF17782"/>
    </source>
</evidence>
<comment type="caution">
    <text evidence="4">The sequence shown here is derived from an EMBL/GenBank/DDBJ whole genome shotgun (WGS) entry which is preliminary data.</text>
</comment>
<dbReference type="Gene3D" id="1.10.10.10">
    <property type="entry name" value="Winged helix-like DNA-binding domain superfamily/Winged helix DNA-binding domain"/>
    <property type="match status" value="1"/>
</dbReference>
<dbReference type="InterPro" id="IPR057666">
    <property type="entry name" value="DrpA_SLOG"/>
</dbReference>
<feature type="domain" description="DprA winged helix" evidence="3">
    <location>
        <begin position="311"/>
        <end position="365"/>
    </location>
</feature>
<feature type="domain" description="Smf/DprA SLOG" evidence="2">
    <location>
        <begin position="81"/>
        <end position="292"/>
    </location>
</feature>
<comment type="similarity">
    <text evidence="1">Belongs to the DprA/Smf family.</text>
</comment>
<reference evidence="4" key="1">
    <citation type="submission" date="2019-03" db="EMBL/GenBank/DDBJ databases">
        <title>Single cell metagenomics reveals metabolic interactions within the superorganism composed of flagellate Streblomastix strix and complex community of Bacteroidetes bacteria on its surface.</title>
        <authorList>
            <person name="Treitli S.C."/>
            <person name="Kolisko M."/>
            <person name="Husnik F."/>
            <person name="Keeling P."/>
            <person name="Hampl V."/>
        </authorList>
    </citation>
    <scope>NUCLEOTIDE SEQUENCE</scope>
    <source>
        <strain evidence="4">STM</strain>
    </source>
</reference>
<dbReference type="PANTHER" id="PTHR43022">
    <property type="entry name" value="PROTEIN SMF"/>
    <property type="match status" value="1"/>
</dbReference>
<evidence type="ECO:0000256" key="1">
    <source>
        <dbReference type="ARBA" id="ARBA00006525"/>
    </source>
</evidence>
<evidence type="ECO:0000259" key="2">
    <source>
        <dbReference type="Pfam" id="PF02481"/>
    </source>
</evidence>
<dbReference type="Pfam" id="PF17782">
    <property type="entry name" value="WHD_DprA"/>
    <property type="match status" value="1"/>
</dbReference>
<dbReference type="NCBIfam" id="TIGR00732">
    <property type="entry name" value="dprA"/>
    <property type="match status" value="1"/>
</dbReference>
<dbReference type="InterPro" id="IPR041614">
    <property type="entry name" value="DprA_WH"/>
</dbReference>
<dbReference type="InterPro" id="IPR036388">
    <property type="entry name" value="WH-like_DNA-bd_sf"/>
</dbReference>
<sequence>MNAEEYIYGIALTQVSGIGNVWAKNLLNTMGNATTVFQEKKDLSRLIPGISTRITEALKDRTFLSRAEQEYEYAIKNKIQCLTIQEEAYPARLRECADAPIILFYKGNADLNAPRIVSMVGTRNATDYGIRLCGHFFKELQAICPDILVVSGLAYGIDIHAHRAAIAHQFPTVGVLAHGLDRIYPSVHSKTANEMLEHGGLLTEYISGTIPDRYNFVSRNRIVAGISDVTIIVESATKGGALITADIAGSYQRECFAFPGRADDLLSQGCNYLIRSNKAALIQSAEDFVQAMNWDTQSQQHTKHIQRNLFPDLSDDEQGIVDLLDKQGDMQINQLVVASNIPVHKLSAMLFELEMKGVLRVLAGGMYQLLH</sequence>
<gene>
    <name evidence="4" type="ORF">EZS27_011939</name>
</gene>
<dbReference type="GO" id="GO:0009294">
    <property type="term" value="P:DNA-mediated transformation"/>
    <property type="evidence" value="ECO:0007669"/>
    <property type="project" value="InterPro"/>
</dbReference>
<organism evidence="4">
    <name type="scientific">termite gut metagenome</name>
    <dbReference type="NCBI Taxonomy" id="433724"/>
    <lineage>
        <taxon>unclassified sequences</taxon>
        <taxon>metagenomes</taxon>
        <taxon>organismal metagenomes</taxon>
    </lineage>
</organism>
<proteinExistence type="inferred from homology"/>
<dbReference type="SUPFAM" id="SSF102405">
    <property type="entry name" value="MCP/YpsA-like"/>
    <property type="match status" value="1"/>
</dbReference>
<name>A0A5J4S247_9ZZZZ</name>
<dbReference type="EMBL" id="SNRY01000479">
    <property type="protein sequence ID" value="KAA6340169.1"/>
    <property type="molecule type" value="Genomic_DNA"/>
</dbReference>
<dbReference type="Gene3D" id="3.40.50.450">
    <property type="match status" value="1"/>
</dbReference>
<dbReference type="PANTHER" id="PTHR43022:SF1">
    <property type="entry name" value="PROTEIN SMF"/>
    <property type="match status" value="1"/>
</dbReference>
<accession>A0A5J4S247</accession>
<evidence type="ECO:0000313" key="4">
    <source>
        <dbReference type="EMBL" id="KAA6340169.1"/>
    </source>
</evidence>
<dbReference type="InterPro" id="IPR003488">
    <property type="entry name" value="DprA"/>
</dbReference>
<dbReference type="Pfam" id="PF02481">
    <property type="entry name" value="DNA_processg_A"/>
    <property type="match status" value="1"/>
</dbReference>
<protein>
    <submittedName>
        <fullName evidence="4">Uncharacterized protein</fullName>
    </submittedName>
</protein>